<name>A0A3N9Q2S0_9BACL</name>
<keyword evidence="4" id="KW-0309">Germination</keyword>
<feature type="transmembrane region" description="Helical" evidence="9">
    <location>
        <begin position="143"/>
        <end position="165"/>
    </location>
</feature>
<dbReference type="GO" id="GO:0016020">
    <property type="term" value="C:membrane"/>
    <property type="evidence" value="ECO:0007669"/>
    <property type="project" value="UniProtKB-SubCell"/>
</dbReference>
<evidence type="ECO:0000256" key="6">
    <source>
        <dbReference type="ARBA" id="ARBA00022989"/>
    </source>
</evidence>
<dbReference type="Proteomes" id="UP000282529">
    <property type="component" value="Unassembled WGS sequence"/>
</dbReference>
<evidence type="ECO:0000256" key="9">
    <source>
        <dbReference type="SAM" id="Phobius"/>
    </source>
</evidence>
<dbReference type="EMBL" id="RQPI01000001">
    <property type="protein sequence ID" value="RQW13012.1"/>
    <property type="molecule type" value="Genomic_DNA"/>
</dbReference>
<feature type="transmembrane region" description="Helical" evidence="9">
    <location>
        <begin position="342"/>
        <end position="360"/>
    </location>
</feature>
<protein>
    <submittedName>
        <fullName evidence="10">Spore gernimation protein KB</fullName>
    </submittedName>
</protein>
<accession>A0A3N9Q2S0</accession>
<keyword evidence="6 9" id="KW-1133">Transmembrane helix</keyword>
<dbReference type="PANTHER" id="PTHR34975:SF2">
    <property type="entry name" value="SPORE GERMINATION PROTEIN A2"/>
    <property type="match status" value="1"/>
</dbReference>
<comment type="subcellular location">
    <subcellularLocation>
        <location evidence="1">Membrane</location>
        <topology evidence="1">Multi-pass membrane protein</topology>
    </subcellularLocation>
</comment>
<feature type="transmembrane region" description="Helical" evidence="9">
    <location>
        <begin position="36"/>
        <end position="58"/>
    </location>
</feature>
<dbReference type="NCBIfam" id="TIGR00912">
    <property type="entry name" value="2A0309"/>
    <property type="match status" value="1"/>
</dbReference>
<keyword evidence="5 9" id="KW-0812">Transmembrane</keyword>
<feature type="transmembrane region" description="Helical" evidence="9">
    <location>
        <begin position="12"/>
        <end position="30"/>
    </location>
</feature>
<evidence type="ECO:0000256" key="5">
    <source>
        <dbReference type="ARBA" id="ARBA00022692"/>
    </source>
</evidence>
<dbReference type="PANTHER" id="PTHR34975">
    <property type="entry name" value="SPORE GERMINATION PROTEIN A2"/>
    <property type="match status" value="1"/>
</dbReference>
<sequence>MKREQIGTSQLFILMVAFQIGSSLIFPLGLKSGQNAWLAALLGMFFGILVVFVFLRLFSHFQRDSLIQIILGLLGRGLGVPLCLTYIVYFTYEASRVVRDFSELLAATILVDTPQSVIIVCFIAVIIYTLRGGIEVFGRMAEMVFPFVMIVMGITWFTVYASGAFKIRHLTPIMFSGSANIWREAFPDLTVLPYGELIVFIMLWPFLGGKGKLSKISLAAVLTGGLLLTINILAMLAVLGPELYGILKYPLLASVRMVSIGDFLERIDAVVILLMVAGGFFKIGVYVYGAALGTAHLFKLKSPCDVMVPLGAIIAPFSLVMAENSGIHSKIGLGFDVKYVHLTLQIIIPSLLLLLSFLKLKKDGKEQTGQEGPLRDNNGNMENGDKGQAEGEP</sequence>
<proteinExistence type="inferred from homology"/>
<dbReference type="InterPro" id="IPR004761">
    <property type="entry name" value="Spore_GerAB"/>
</dbReference>
<keyword evidence="11" id="KW-1185">Reference proteome</keyword>
<evidence type="ECO:0000313" key="10">
    <source>
        <dbReference type="EMBL" id="RQW13012.1"/>
    </source>
</evidence>
<feature type="transmembrane region" description="Helical" evidence="9">
    <location>
        <begin position="70"/>
        <end position="92"/>
    </location>
</feature>
<dbReference type="AlphaFoldDB" id="A0A3N9Q2S0"/>
<dbReference type="RefSeq" id="WP_124693668.1">
    <property type="nucleotide sequence ID" value="NZ_JBHUFE010000016.1"/>
</dbReference>
<evidence type="ECO:0000256" key="1">
    <source>
        <dbReference type="ARBA" id="ARBA00004141"/>
    </source>
</evidence>
<feature type="transmembrane region" description="Helical" evidence="9">
    <location>
        <begin position="219"/>
        <end position="247"/>
    </location>
</feature>
<evidence type="ECO:0000256" key="4">
    <source>
        <dbReference type="ARBA" id="ARBA00022544"/>
    </source>
</evidence>
<keyword evidence="3" id="KW-0813">Transport</keyword>
<evidence type="ECO:0000256" key="8">
    <source>
        <dbReference type="SAM" id="MobiDB-lite"/>
    </source>
</evidence>
<comment type="caution">
    <text evidence="10">The sequence shown here is derived from an EMBL/GenBank/DDBJ whole genome shotgun (WGS) entry which is preliminary data.</text>
</comment>
<feature type="compositionally biased region" description="Basic and acidic residues" evidence="8">
    <location>
        <begin position="383"/>
        <end position="393"/>
    </location>
</feature>
<evidence type="ECO:0000256" key="3">
    <source>
        <dbReference type="ARBA" id="ARBA00022448"/>
    </source>
</evidence>
<feature type="region of interest" description="Disordered" evidence="8">
    <location>
        <begin position="366"/>
        <end position="393"/>
    </location>
</feature>
<reference evidence="10 11" key="1">
    <citation type="submission" date="2018-11" db="EMBL/GenBank/DDBJ databases">
        <title>Genome sequence of strain 7197.</title>
        <authorList>
            <person name="Gao J."/>
            <person name="Sun J."/>
        </authorList>
    </citation>
    <scope>NUCLEOTIDE SEQUENCE [LARGE SCALE GENOMIC DNA]</scope>
    <source>
        <strain evidence="10 11">7197</strain>
    </source>
</reference>
<feature type="transmembrane region" description="Helical" evidence="9">
    <location>
        <begin position="104"/>
        <end position="131"/>
    </location>
</feature>
<feature type="transmembrane region" description="Helical" evidence="9">
    <location>
        <begin position="304"/>
        <end position="322"/>
    </location>
</feature>
<gene>
    <name evidence="10" type="ORF">EH198_00850</name>
</gene>
<dbReference type="OrthoDB" id="1891864at2"/>
<feature type="transmembrane region" description="Helical" evidence="9">
    <location>
        <begin position="267"/>
        <end position="292"/>
    </location>
</feature>
<organism evidence="10 11">
    <name type="scientific">Paenibacillus rhizophilus</name>
    <dbReference type="NCBI Taxonomy" id="1850366"/>
    <lineage>
        <taxon>Bacteria</taxon>
        <taxon>Bacillati</taxon>
        <taxon>Bacillota</taxon>
        <taxon>Bacilli</taxon>
        <taxon>Bacillales</taxon>
        <taxon>Paenibacillaceae</taxon>
        <taxon>Paenibacillus</taxon>
    </lineage>
</organism>
<comment type="similarity">
    <text evidence="2">Belongs to the amino acid-polyamine-organocation (APC) superfamily. Spore germination protein (SGP) (TC 2.A.3.9) family.</text>
</comment>
<evidence type="ECO:0000256" key="2">
    <source>
        <dbReference type="ARBA" id="ARBA00007998"/>
    </source>
</evidence>
<dbReference type="Pfam" id="PF03845">
    <property type="entry name" value="Spore_permease"/>
    <property type="match status" value="1"/>
</dbReference>
<evidence type="ECO:0000256" key="7">
    <source>
        <dbReference type="ARBA" id="ARBA00023136"/>
    </source>
</evidence>
<dbReference type="GO" id="GO:0009847">
    <property type="term" value="P:spore germination"/>
    <property type="evidence" value="ECO:0007669"/>
    <property type="project" value="InterPro"/>
</dbReference>
<keyword evidence="7 9" id="KW-0472">Membrane</keyword>
<evidence type="ECO:0000313" key="11">
    <source>
        <dbReference type="Proteomes" id="UP000282529"/>
    </source>
</evidence>
<feature type="transmembrane region" description="Helical" evidence="9">
    <location>
        <begin position="185"/>
        <end position="207"/>
    </location>
</feature>